<keyword evidence="2" id="KW-1185">Reference proteome</keyword>
<organism evidence="1 2">
    <name type="scientific">Solanum verrucosum</name>
    <dbReference type="NCBI Taxonomy" id="315347"/>
    <lineage>
        <taxon>Eukaryota</taxon>
        <taxon>Viridiplantae</taxon>
        <taxon>Streptophyta</taxon>
        <taxon>Embryophyta</taxon>
        <taxon>Tracheophyta</taxon>
        <taxon>Spermatophyta</taxon>
        <taxon>Magnoliopsida</taxon>
        <taxon>eudicotyledons</taxon>
        <taxon>Gunneridae</taxon>
        <taxon>Pentapetalae</taxon>
        <taxon>asterids</taxon>
        <taxon>lamiids</taxon>
        <taxon>Solanales</taxon>
        <taxon>Solanaceae</taxon>
        <taxon>Solanoideae</taxon>
        <taxon>Solaneae</taxon>
        <taxon>Solanum</taxon>
    </lineage>
</organism>
<dbReference type="PANTHER" id="PTHR47361">
    <property type="entry name" value="RING/U-BOX SUPERFAMILY PROTEIN"/>
    <property type="match status" value="1"/>
</dbReference>
<evidence type="ECO:0000313" key="1">
    <source>
        <dbReference type="EMBL" id="WMV07243.1"/>
    </source>
</evidence>
<name>A0AAF0PLR4_SOLVR</name>
<sequence>MWLVIFILRNDSIQDYMFQESVCRLLRASWFKPLIVEEKQEVDDDMDYLYVYYKDDKKLEDFRFTSSPSLLHRQ</sequence>
<proteinExistence type="predicted"/>
<protein>
    <submittedName>
        <fullName evidence="1">Uncharacterized protein</fullName>
    </submittedName>
</protein>
<dbReference type="AlphaFoldDB" id="A0AAF0PLR4"/>
<dbReference type="Proteomes" id="UP001234989">
    <property type="component" value="Chromosome 1"/>
</dbReference>
<accession>A0AAF0PLR4</accession>
<gene>
    <name evidence="1" type="ORF">MTR67_000628</name>
</gene>
<reference evidence="1" key="1">
    <citation type="submission" date="2023-08" db="EMBL/GenBank/DDBJ databases">
        <title>A de novo genome assembly of Solanum verrucosum Schlechtendal, a Mexican diploid species geographically isolated from the other diploid A-genome species in potato relatives.</title>
        <authorList>
            <person name="Hosaka K."/>
        </authorList>
    </citation>
    <scope>NUCLEOTIDE SEQUENCE</scope>
    <source>
        <tissue evidence="1">Young leaves</tissue>
    </source>
</reference>
<evidence type="ECO:0000313" key="2">
    <source>
        <dbReference type="Proteomes" id="UP001234989"/>
    </source>
</evidence>
<dbReference type="EMBL" id="CP133612">
    <property type="protein sequence ID" value="WMV07243.1"/>
    <property type="molecule type" value="Genomic_DNA"/>
</dbReference>
<dbReference type="PANTHER" id="PTHR47361:SF5">
    <property type="entry name" value="RING FINGER"/>
    <property type="match status" value="1"/>
</dbReference>